<accession>A0A1G5MY46</accession>
<dbReference type="InterPro" id="IPR005119">
    <property type="entry name" value="LysR_subst-bd"/>
</dbReference>
<evidence type="ECO:0000259" key="6">
    <source>
        <dbReference type="PROSITE" id="PS50931"/>
    </source>
</evidence>
<evidence type="ECO:0000313" key="7">
    <source>
        <dbReference type="EMBL" id="SCZ30107.1"/>
    </source>
</evidence>
<protein>
    <submittedName>
        <fullName evidence="7">LysR family transcriptional regulator, transcriptional activator for dmlA</fullName>
    </submittedName>
</protein>
<dbReference type="Pfam" id="PF00126">
    <property type="entry name" value="HTH_1"/>
    <property type="match status" value="1"/>
</dbReference>
<dbReference type="Pfam" id="PF03466">
    <property type="entry name" value="LysR_substrate"/>
    <property type="match status" value="1"/>
</dbReference>
<dbReference type="Proteomes" id="UP000183046">
    <property type="component" value="Unassembled WGS sequence"/>
</dbReference>
<keyword evidence="2" id="KW-0805">Transcription regulation</keyword>
<comment type="caution">
    <text evidence="7">The sequence shown here is derived from an EMBL/GenBank/DDBJ whole genome shotgun (WGS) entry which is preliminary data.</text>
</comment>
<keyword evidence="4" id="KW-0804">Transcription</keyword>
<evidence type="ECO:0000256" key="5">
    <source>
        <dbReference type="SAM" id="MobiDB-lite"/>
    </source>
</evidence>
<dbReference type="eggNOG" id="COG0583">
    <property type="taxonomic scope" value="Bacteria"/>
</dbReference>
<comment type="similarity">
    <text evidence="1">Belongs to the LysR transcriptional regulatory family.</text>
</comment>
<dbReference type="InterPro" id="IPR000847">
    <property type="entry name" value="LysR_HTH_N"/>
</dbReference>
<dbReference type="GO" id="GO:0043565">
    <property type="term" value="F:sequence-specific DNA binding"/>
    <property type="evidence" value="ECO:0007669"/>
    <property type="project" value="TreeGrafter"/>
</dbReference>
<dbReference type="InterPro" id="IPR058163">
    <property type="entry name" value="LysR-type_TF_proteobact-type"/>
</dbReference>
<proteinExistence type="inferred from homology"/>
<dbReference type="AlphaFoldDB" id="A0A1G5MY46"/>
<evidence type="ECO:0000256" key="3">
    <source>
        <dbReference type="ARBA" id="ARBA00023125"/>
    </source>
</evidence>
<dbReference type="SUPFAM" id="SSF46785">
    <property type="entry name" value="Winged helix' DNA-binding domain"/>
    <property type="match status" value="1"/>
</dbReference>
<feature type="domain" description="HTH lysR-type" evidence="6">
    <location>
        <begin position="15"/>
        <end position="70"/>
    </location>
</feature>
<sequence>MENQNSLLVNNDPFLRDLLLFSVIAKRGSFSAAGTELGISPAHVSKRVLALEETLSCKLFNRTTRRVSITRDGETMLVWAQTIMENVNGMLETSLGDRVEPRGTLRISTSQRMGRFHIAPVLALLRKRYPKLEVWLELVDRRTDLVAEQFDIDIRVGEINEQNLIVHKIADSQRILCAAPSYLEERGCPTALSDLQRHDCLLFRGRDQSFGVWRLEGPNGLESVKVTGPMASNHSDVVREWAHEGFGIIMASTWDVAPSIRNGTLVRVLPEHYQPADVSAVTTIRASGSMKIRVCLEFLSDHLSSGPYALLAETTANGLSGPGTDTNSTQATVY</sequence>
<feature type="region of interest" description="Disordered" evidence="5">
    <location>
        <begin position="315"/>
        <end position="334"/>
    </location>
</feature>
<dbReference type="InterPro" id="IPR036390">
    <property type="entry name" value="WH_DNA-bd_sf"/>
</dbReference>
<dbReference type="PANTHER" id="PTHR30537">
    <property type="entry name" value="HTH-TYPE TRANSCRIPTIONAL REGULATOR"/>
    <property type="match status" value="1"/>
</dbReference>
<dbReference type="RefSeq" id="WP_074583761.1">
    <property type="nucleotide sequence ID" value="NZ_FMWB01000003.1"/>
</dbReference>
<organism evidence="7 8">
    <name type="scientific">Pseudomonas oryzihabitans</name>
    <dbReference type="NCBI Taxonomy" id="47885"/>
    <lineage>
        <taxon>Bacteria</taxon>
        <taxon>Pseudomonadati</taxon>
        <taxon>Pseudomonadota</taxon>
        <taxon>Gammaproteobacteria</taxon>
        <taxon>Pseudomonadales</taxon>
        <taxon>Pseudomonadaceae</taxon>
        <taxon>Pseudomonas</taxon>
    </lineage>
</organism>
<dbReference type="OrthoDB" id="9786526at2"/>
<gene>
    <name evidence="7" type="ORF">SAMN05216279_103310</name>
</gene>
<dbReference type="FunFam" id="3.40.190.290:FF:000001">
    <property type="entry name" value="Transcriptional regulator, LysR family"/>
    <property type="match status" value="1"/>
</dbReference>
<dbReference type="InterPro" id="IPR036388">
    <property type="entry name" value="WH-like_DNA-bd_sf"/>
</dbReference>
<dbReference type="CDD" id="cd08479">
    <property type="entry name" value="PBP2_CrgA_like_9"/>
    <property type="match status" value="1"/>
</dbReference>
<reference evidence="8" key="1">
    <citation type="submission" date="2016-10" db="EMBL/GenBank/DDBJ databases">
        <authorList>
            <person name="de Groot N.N."/>
        </authorList>
    </citation>
    <scope>NUCLEOTIDE SEQUENCE [LARGE SCALE GENOMIC DNA]</scope>
    <source>
        <strain evidence="8">DSM 15758</strain>
    </source>
</reference>
<dbReference type="GO" id="GO:0006351">
    <property type="term" value="P:DNA-templated transcription"/>
    <property type="evidence" value="ECO:0007669"/>
    <property type="project" value="TreeGrafter"/>
</dbReference>
<dbReference type="Gene3D" id="1.10.10.10">
    <property type="entry name" value="Winged helix-like DNA-binding domain superfamily/Winged helix DNA-binding domain"/>
    <property type="match status" value="1"/>
</dbReference>
<dbReference type="SUPFAM" id="SSF53850">
    <property type="entry name" value="Periplasmic binding protein-like II"/>
    <property type="match status" value="1"/>
</dbReference>
<evidence type="ECO:0000313" key="8">
    <source>
        <dbReference type="Proteomes" id="UP000183046"/>
    </source>
</evidence>
<dbReference type="FunFam" id="1.10.10.10:FF:000001">
    <property type="entry name" value="LysR family transcriptional regulator"/>
    <property type="match status" value="1"/>
</dbReference>
<dbReference type="STRING" id="237610.BJP27_02065"/>
<evidence type="ECO:0000256" key="4">
    <source>
        <dbReference type="ARBA" id="ARBA00023163"/>
    </source>
</evidence>
<dbReference type="Gene3D" id="3.40.190.290">
    <property type="match status" value="1"/>
</dbReference>
<dbReference type="EMBL" id="FMWB01000003">
    <property type="protein sequence ID" value="SCZ30107.1"/>
    <property type="molecule type" value="Genomic_DNA"/>
</dbReference>
<name>A0A1G5MY46_9PSED</name>
<dbReference type="GO" id="GO:0003700">
    <property type="term" value="F:DNA-binding transcription factor activity"/>
    <property type="evidence" value="ECO:0007669"/>
    <property type="project" value="InterPro"/>
</dbReference>
<dbReference type="PROSITE" id="PS50931">
    <property type="entry name" value="HTH_LYSR"/>
    <property type="match status" value="1"/>
</dbReference>
<dbReference type="PANTHER" id="PTHR30537:SF5">
    <property type="entry name" value="HTH-TYPE TRANSCRIPTIONAL ACTIVATOR TTDR-RELATED"/>
    <property type="match status" value="1"/>
</dbReference>
<evidence type="ECO:0000256" key="1">
    <source>
        <dbReference type="ARBA" id="ARBA00009437"/>
    </source>
</evidence>
<keyword evidence="3" id="KW-0238">DNA-binding</keyword>
<evidence type="ECO:0000256" key="2">
    <source>
        <dbReference type="ARBA" id="ARBA00023015"/>
    </source>
</evidence>